<keyword evidence="2" id="KW-1185">Reference proteome</keyword>
<organism evidence="1 2">
    <name type="scientific">Citrus sinensis</name>
    <name type="common">Sweet orange</name>
    <name type="synonym">Citrus aurantium var. sinensis</name>
    <dbReference type="NCBI Taxonomy" id="2711"/>
    <lineage>
        <taxon>Eukaryota</taxon>
        <taxon>Viridiplantae</taxon>
        <taxon>Streptophyta</taxon>
        <taxon>Embryophyta</taxon>
        <taxon>Tracheophyta</taxon>
        <taxon>Spermatophyta</taxon>
        <taxon>Magnoliopsida</taxon>
        <taxon>eudicotyledons</taxon>
        <taxon>Gunneridae</taxon>
        <taxon>Pentapetalae</taxon>
        <taxon>rosids</taxon>
        <taxon>malvids</taxon>
        <taxon>Sapindales</taxon>
        <taxon>Rutaceae</taxon>
        <taxon>Aurantioideae</taxon>
        <taxon>Citrus</taxon>
    </lineage>
</organism>
<protein>
    <submittedName>
        <fullName evidence="1">Transcription factor bhlh157-related</fullName>
    </submittedName>
</protein>
<dbReference type="Proteomes" id="UP000829398">
    <property type="component" value="Chromosome 3"/>
</dbReference>
<name>A0ACB8LNF1_CITSI</name>
<dbReference type="EMBL" id="CM039172">
    <property type="protein sequence ID" value="KAH9774972.1"/>
    <property type="molecule type" value="Genomic_DNA"/>
</dbReference>
<evidence type="ECO:0000313" key="1">
    <source>
        <dbReference type="EMBL" id="KAH9774972.1"/>
    </source>
</evidence>
<comment type="caution">
    <text evidence="1">The sequence shown here is derived from an EMBL/GenBank/DDBJ whole genome shotgun (WGS) entry which is preliminary data.</text>
</comment>
<proteinExistence type="predicted"/>
<accession>A0ACB8LNF1</accession>
<evidence type="ECO:0000313" key="2">
    <source>
        <dbReference type="Proteomes" id="UP000829398"/>
    </source>
</evidence>
<sequence length="857" mass="95149">MGEAEMGSALKRTLKSLCCCNGWSYGVFWCFDKRNSMLLTLEDAYYDERMATVVSSMLLQAHALGEGIIGEVAITGKHKWMFSDARGGRWNSLARSQDVFLSDSDFHGQFSFGIQTIAVVPVESRGVLQFGSTQKVLLLQMLENLEFLDQTRRLFQEMENFDGVIQLENTPQSLNSGNYDLNAIFASLMSPGSSYTQNLASAHGGNSREVMGNPCSLADQSSSENDYGRICPLHINSSYNYNKPQTAGQEAQVLSPYNPDTQCQQVFLQSTCSVQNSVANTPCISTWSDEGSILTSFEQPFVSESVIQESMFTSMYSTEGLVGEEKTIIVSSGEMMDNQHSSQIFLETEDVLPEIANNLPRLTEEFKLSDFAIDLSSSHAVDDISQWFAPSPDHSFDRMETTMCNNLLLSGGVPVSYAMVEGDVTMVNPIMHPSSSVQSSTTDAFLANGESKSELFHSVENDLFVGLGLNSGCAQVDIGECWEDYIKPAVSGDHSAISTHMSECITELDVGSASGPRKGLFSELRLEELLRSSTNPSTITKCSLEDQFFSPKRRKLESSSSNGNQVQRTKLPCSAGSISLVQDVHNKQNTNNLVWKKDVLPKSQVGLWIDDSYSINAENAVAVSPQKPEKHMKLSKKRARPGESTRPRPKDRQQIQDRLKELRDIIPNGAKCSIDCLLDLTIKHMIFLKSITQCADKIKEAEEPKLIDKENEVVLKDNSTGGHSGGGCATWACEVEGPTLSCPIIVQDLSTPRQMLIEMVCEDRGFFLEITDMIRGFGLNIWKGVMERREDKIWARFIVEKNKNVEHITRLDIIWSLVQLLQQTNMSGMNSMNQANNAMDDRIPLLDSYQQPLLPLS</sequence>
<reference evidence="2" key="1">
    <citation type="journal article" date="2023" name="Hortic. Res.">
        <title>A chromosome-level phased genome enabling allele-level studies in sweet orange: a case study on citrus Huanglongbing tolerance.</title>
        <authorList>
            <person name="Wu B."/>
            <person name="Yu Q."/>
            <person name="Deng Z."/>
            <person name="Duan Y."/>
            <person name="Luo F."/>
            <person name="Gmitter F. Jr."/>
        </authorList>
    </citation>
    <scope>NUCLEOTIDE SEQUENCE [LARGE SCALE GENOMIC DNA]</scope>
    <source>
        <strain evidence="2">cv. Valencia</strain>
    </source>
</reference>
<gene>
    <name evidence="1" type="ORF">KPL71_006258</name>
</gene>